<protein>
    <submittedName>
        <fullName evidence="2">6950_t:CDS:1</fullName>
    </submittedName>
</protein>
<proteinExistence type="predicted"/>
<name>A0A9N8V4A4_9GLOM</name>
<keyword evidence="3" id="KW-1185">Reference proteome</keyword>
<evidence type="ECO:0000313" key="2">
    <source>
        <dbReference type="EMBL" id="CAG8437440.1"/>
    </source>
</evidence>
<dbReference type="Gene3D" id="3.40.50.300">
    <property type="entry name" value="P-loop containing nucleotide triphosphate hydrolases"/>
    <property type="match status" value="1"/>
</dbReference>
<organism evidence="2 3">
    <name type="scientific">Ambispora leptoticha</name>
    <dbReference type="NCBI Taxonomy" id="144679"/>
    <lineage>
        <taxon>Eukaryota</taxon>
        <taxon>Fungi</taxon>
        <taxon>Fungi incertae sedis</taxon>
        <taxon>Mucoromycota</taxon>
        <taxon>Glomeromycotina</taxon>
        <taxon>Glomeromycetes</taxon>
        <taxon>Archaeosporales</taxon>
        <taxon>Ambisporaceae</taxon>
        <taxon>Ambispora</taxon>
    </lineage>
</organism>
<dbReference type="InterPro" id="IPR003959">
    <property type="entry name" value="ATPase_AAA_core"/>
</dbReference>
<feature type="domain" description="ATPase AAA-type core" evidence="1">
    <location>
        <begin position="73"/>
        <end position="160"/>
    </location>
</feature>
<dbReference type="AlphaFoldDB" id="A0A9N8V4A4"/>
<dbReference type="Pfam" id="PF00004">
    <property type="entry name" value="AAA"/>
    <property type="match status" value="1"/>
</dbReference>
<reference evidence="2" key="1">
    <citation type="submission" date="2021-06" db="EMBL/GenBank/DDBJ databases">
        <authorList>
            <person name="Kallberg Y."/>
            <person name="Tangrot J."/>
            <person name="Rosling A."/>
        </authorList>
    </citation>
    <scope>NUCLEOTIDE SEQUENCE</scope>
    <source>
        <strain evidence="2">FL130A</strain>
    </source>
</reference>
<dbReference type="GO" id="GO:0005524">
    <property type="term" value="F:ATP binding"/>
    <property type="evidence" value="ECO:0007669"/>
    <property type="project" value="InterPro"/>
</dbReference>
<sequence>MNETIKQQIIKEINKKEAVRKEKKGAEKLKNFSWPSFFAGEEYNQELDQNSEIKDRINLIDCEKISNENKEFLEKKIKEIYDSSQNKQLIQEENFPIIWFKNIDQIKKDSALEKALLPVFDPAQNSSLSKGVNLTQFLLIATSKGKEVGKIPNPLMSRLDCINVDTAQPKQFF</sequence>
<dbReference type="Proteomes" id="UP000789508">
    <property type="component" value="Unassembled WGS sequence"/>
</dbReference>
<comment type="caution">
    <text evidence="2">The sequence shown here is derived from an EMBL/GenBank/DDBJ whole genome shotgun (WGS) entry which is preliminary data.</text>
</comment>
<evidence type="ECO:0000259" key="1">
    <source>
        <dbReference type="Pfam" id="PF00004"/>
    </source>
</evidence>
<dbReference type="EMBL" id="CAJVPS010000001">
    <property type="protein sequence ID" value="CAG8437440.1"/>
    <property type="molecule type" value="Genomic_DNA"/>
</dbReference>
<dbReference type="OrthoDB" id="2445953at2759"/>
<gene>
    <name evidence="2" type="ORF">ALEPTO_LOCUS21</name>
</gene>
<evidence type="ECO:0000313" key="3">
    <source>
        <dbReference type="Proteomes" id="UP000789508"/>
    </source>
</evidence>
<accession>A0A9N8V4A4</accession>
<dbReference type="InterPro" id="IPR027417">
    <property type="entry name" value="P-loop_NTPase"/>
</dbReference>
<dbReference type="GO" id="GO:0016887">
    <property type="term" value="F:ATP hydrolysis activity"/>
    <property type="evidence" value="ECO:0007669"/>
    <property type="project" value="InterPro"/>
</dbReference>